<protein>
    <submittedName>
        <fullName evidence="10">Chymotrypsin-like elastase family member 2A</fullName>
    </submittedName>
</protein>
<dbReference type="GO" id="GO:0005615">
    <property type="term" value="C:extracellular space"/>
    <property type="evidence" value="ECO:0007669"/>
    <property type="project" value="TreeGrafter"/>
</dbReference>
<dbReference type="InterPro" id="IPR001254">
    <property type="entry name" value="Trypsin_dom"/>
</dbReference>
<evidence type="ECO:0000256" key="1">
    <source>
        <dbReference type="ARBA" id="ARBA00004613"/>
    </source>
</evidence>
<keyword evidence="5" id="KW-0720">Serine protease</keyword>
<dbReference type="Proteomes" id="UP000694867">
    <property type="component" value="Unplaced"/>
</dbReference>
<keyword evidence="2" id="KW-0964">Secreted</keyword>
<evidence type="ECO:0000256" key="3">
    <source>
        <dbReference type="ARBA" id="ARBA00022670"/>
    </source>
</evidence>
<evidence type="ECO:0000259" key="8">
    <source>
        <dbReference type="Pfam" id="PF00089"/>
    </source>
</evidence>
<keyword evidence="4" id="KW-0378">Hydrolase</keyword>
<dbReference type="Pfam" id="PF00089">
    <property type="entry name" value="Trypsin"/>
    <property type="match status" value="1"/>
</dbReference>
<evidence type="ECO:0000256" key="2">
    <source>
        <dbReference type="ARBA" id="ARBA00022525"/>
    </source>
</evidence>
<proteinExistence type="predicted"/>
<keyword evidence="9" id="KW-1185">Reference proteome</keyword>
<gene>
    <name evidence="10" type="primary">LOC100898968</name>
</gene>
<keyword evidence="7" id="KW-0732">Signal</keyword>
<comment type="subcellular location">
    <subcellularLocation>
        <location evidence="1">Secreted</location>
    </subcellularLocation>
</comment>
<dbReference type="InterPro" id="IPR018114">
    <property type="entry name" value="TRYPSIN_HIS"/>
</dbReference>
<dbReference type="Gene3D" id="2.40.10.10">
    <property type="entry name" value="Trypsin-like serine proteases"/>
    <property type="match status" value="1"/>
</dbReference>
<evidence type="ECO:0000256" key="6">
    <source>
        <dbReference type="ARBA" id="ARBA00022837"/>
    </source>
</evidence>
<evidence type="ECO:0000313" key="10">
    <source>
        <dbReference type="RefSeq" id="XP_003739025.1"/>
    </source>
</evidence>
<dbReference type="KEGG" id="goe:100898968"/>
<dbReference type="PANTHER" id="PTHR24257:SF0">
    <property type="entry name" value="CHYMOTRYPSIN-LIKE ELASTASE FAMILY MEMBER 1"/>
    <property type="match status" value="1"/>
</dbReference>
<evidence type="ECO:0000256" key="5">
    <source>
        <dbReference type="ARBA" id="ARBA00022825"/>
    </source>
</evidence>
<name>A0AAJ6QP38_9ACAR</name>
<feature type="signal peptide" evidence="7">
    <location>
        <begin position="1"/>
        <end position="17"/>
    </location>
</feature>
<sequence length="95" mass="10344">MCASWLMTLAIAYLADSRLSAPRGADPYIINGRTALPAANPWQISLQVKITKSWTTNYTHACGGTLISLSTVVTAAHCIMVREIQKSRDGPIQVR</sequence>
<dbReference type="PANTHER" id="PTHR24257">
    <property type="entry name" value="CHYMOTRYPSIN-LIKE ELASTASE FAMILY MEMBER"/>
    <property type="match status" value="1"/>
</dbReference>
<keyword evidence="6" id="KW-0106">Calcium</keyword>
<dbReference type="GO" id="GO:0006508">
    <property type="term" value="P:proteolysis"/>
    <property type="evidence" value="ECO:0007669"/>
    <property type="project" value="UniProtKB-KW"/>
</dbReference>
<evidence type="ECO:0000256" key="7">
    <source>
        <dbReference type="SAM" id="SignalP"/>
    </source>
</evidence>
<accession>A0AAJ6QP38</accession>
<dbReference type="SUPFAM" id="SSF50494">
    <property type="entry name" value="Trypsin-like serine proteases"/>
    <property type="match status" value="1"/>
</dbReference>
<evidence type="ECO:0000313" key="9">
    <source>
        <dbReference type="Proteomes" id="UP000694867"/>
    </source>
</evidence>
<keyword evidence="3" id="KW-0645">Protease</keyword>
<feature type="domain" description="Peptidase S1" evidence="8">
    <location>
        <begin position="29"/>
        <end position="80"/>
    </location>
</feature>
<dbReference type="InterPro" id="IPR043504">
    <property type="entry name" value="Peptidase_S1_PA_chymotrypsin"/>
</dbReference>
<dbReference type="PROSITE" id="PS00134">
    <property type="entry name" value="TRYPSIN_HIS"/>
    <property type="match status" value="1"/>
</dbReference>
<evidence type="ECO:0000256" key="4">
    <source>
        <dbReference type="ARBA" id="ARBA00022801"/>
    </source>
</evidence>
<dbReference type="GeneID" id="100898968"/>
<dbReference type="InterPro" id="IPR050850">
    <property type="entry name" value="Peptidase_S1_Elastase_sf"/>
</dbReference>
<feature type="chain" id="PRO_5042471924" evidence="7">
    <location>
        <begin position="18"/>
        <end position="95"/>
    </location>
</feature>
<dbReference type="AlphaFoldDB" id="A0AAJ6QP38"/>
<dbReference type="RefSeq" id="XP_003739025.1">
    <property type="nucleotide sequence ID" value="XM_003738977.1"/>
</dbReference>
<dbReference type="InterPro" id="IPR009003">
    <property type="entry name" value="Peptidase_S1_PA"/>
</dbReference>
<dbReference type="GO" id="GO:0004252">
    <property type="term" value="F:serine-type endopeptidase activity"/>
    <property type="evidence" value="ECO:0007669"/>
    <property type="project" value="InterPro"/>
</dbReference>
<organism evidence="9 10">
    <name type="scientific">Galendromus occidentalis</name>
    <name type="common">western predatory mite</name>
    <dbReference type="NCBI Taxonomy" id="34638"/>
    <lineage>
        <taxon>Eukaryota</taxon>
        <taxon>Metazoa</taxon>
        <taxon>Ecdysozoa</taxon>
        <taxon>Arthropoda</taxon>
        <taxon>Chelicerata</taxon>
        <taxon>Arachnida</taxon>
        <taxon>Acari</taxon>
        <taxon>Parasitiformes</taxon>
        <taxon>Mesostigmata</taxon>
        <taxon>Gamasina</taxon>
        <taxon>Phytoseioidea</taxon>
        <taxon>Phytoseiidae</taxon>
        <taxon>Typhlodrominae</taxon>
        <taxon>Galendromus</taxon>
    </lineage>
</organism>
<reference evidence="10" key="1">
    <citation type="submission" date="2025-08" db="UniProtKB">
        <authorList>
            <consortium name="RefSeq"/>
        </authorList>
    </citation>
    <scope>IDENTIFICATION</scope>
</reference>